<evidence type="ECO:0000313" key="9">
    <source>
        <dbReference type="Ensembl" id="ENSACAP00000016508.3"/>
    </source>
</evidence>
<dbReference type="GO" id="GO:0050821">
    <property type="term" value="P:protein stabilization"/>
    <property type="evidence" value="ECO:0007669"/>
    <property type="project" value="Ensembl"/>
</dbReference>
<dbReference type="KEGG" id="acs:100565361"/>
<evidence type="ECO:0000256" key="2">
    <source>
        <dbReference type="ARBA" id="ARBA00006510"/>
    </source>
</evidence>
<reference evidence="9" key="2">
    <citation type="submission" date="2025-08" db="UniProtKB">
        <authorList>
            <consortium name="Ensembl"/>
        </authorList>
    </citation>
    <scope>IDENTIFICATION</scope>
</reference>
<keyword evidence="5 6" id="KW-0472">Membrane</keyword>
<dbReference type="GO" id="GO:0043124">
    <property type="term" value="P:negative regulation of canonical NF-kappaB signal transduction"/>
    <property type="evidence" value="ECO:0007669"/>
    <property type="project" value="Ensembl"/>
</dbReference>
<gene>
    <name evidence="9" type="primary">TMC8</name>
</gene>
<comment type="similarity">
    <text evidence="2 6">Belongs to the TMC family.</text>
</comment>
<dbReference type="InterPro" id="IPR012496">
    <property type="entry name" value="TMC_dom"/>
</dbReference>
<keyword evidence="10" id="KW-1185">Reference proteome</keyword>
<dbReference type="OrthoDB" id="1936208at2759"/>
<feature type="domain" description="TMC" evidence="8">
    <location>
        <begin position="450"/>
        <end position="560"/>
    </location>
</feature>
<evidence type="ECO:0000313" key="10">
    <source>
        <dbReference type="Proteomes" id="UP000001646"/>
    </source>
</evidence>
<dbReference type="Pfam" id="PF07810">
    <property type="entry name" value="TMC"/>
    <property type="match status" value="1"/>
</dbReference>
<feature type="transmembrane region" description="Helical" evidence="6">
    <location>
        <begin position="232"/>
        <end position="250"/>
    </location>
</feature>
<keyword evidence="3 6" id="KW-0812">Transmembrane</keyword>
<evidence type="ECO:0000259" key="8">
    <source>
        <dbReference type="Pfam" id="PF07810"/>
    </source>
</evidence>
<keyword evidence="7" id="KW-0175">Coiled coil</keyword>
<dbReference type="GeneID" id="100565361"/>
<evidence type="ECO:0000256" key="3">
    <source>
        <dbReference type="ARBA" id="ARBA00022692"/>
    </source>
</evidence>
<evidence type="ECO:0000256" key="4">
    <source>
        <dbReference type="ARBA" id="ARBA00022989"/>
    </source>
</evidence>
<dbReference type="Ensembl" id="ENSACAT00000016834.4">
    <property type="protein sequence ID" value="ENSACAP00000016508.3"/>
    <property type="gene ID" value="ENSACAG00000016750.4"/>
</dbReference>
<dbReference type="GO" id="GO:0005886">
    <property type="term" value="C:plasma membrane"/>
    <property type="evidence" value="ECO:0007669"/>
    <property type="project" value="InterPro"/>
</dbReference>
<feature type="transmembrane region" description="Helical" evidence="6">
    <location>
        <begin position="403"/>
        <end position="424"/>
    </location>
</feature>
<dbReference type="PANTHER" id="PTHR23302">
    <property type="entry name" value="TRANSMEMBRANE CHANNEL-RELATED"/>
    <property type="match status" value="1"/>
</dbReference>
<feature type="transmembrane region" description="Helical" evidence="6">
    <location>
        <begin position="370"/>
        <end position="391"/>
    </location>
</feature>
<dbReference type="PANTHER" id="PTHR23302:SF39">
    <property type="entry name" value="TRANSMEMBRANE CHANNEL-LIKE PROTEIN 8"/>
    <property type="match status" value="1"/>
</dbReference>
<dbReference type="GO" id="GO:0031333">
    <property type="term" value="P:negative regulation of protein-containing complex assembly"/>
    <property type="evidence" value="ECO:0007669"/>
    <property type="project" value="Ensembl"/>
</dbReference>
<reference evidence="9 10" key="1">
    <citation type="submission" date="2009-12" db="EMBL/GenBank/DDBJ databases">
        <title>The Genome Sequence of Anolis carolinensis (Green Anole Lizard).</title>
        <authorList>
            <consortium name="The Genome Sequencing Platform"/>
            <person name="Di Palma F."/>
            <person name="Alfoldi J."/>
            <person name="Heiman D."/>
            <person name="Young S."/>
            <person name="Grabherr M."/>
            <person name="Johnson J."/>
            <person name="Lander E.S."/>
            <person name="Lindblad-Toh K."/>
        </authorList>
    </citation>
    <scope>NUCLEOTIDE SEQUENCE [LARGE SCALE GENOMIC DNA]</scope>
    <source>
        <strain evidence="9 10">JBL SC #1</strain>
    </source>
</reference>
<feature type="transmembrane region" description="Helical" evidence="6">
    <location>
        <begin position="325"/>
        <end position="350"/>
    </location>
</feature>
<sequence>MKTRARTAERLPENATSFQVVPEVMDDTQKLQYRLAQHDALSVCSDSSLELALEQLDIQESHLKALPYPMRKKQALRKQLRASTGRNVSNWVALKQRQYRIQKQLQEGISDFSRIFRLWRVSLDDIEGSFGPGIQSYFTFLRFLLLVNFLAVLLIASFILLPITISQGVNPFPHSPSTASECMNYSTVIGPRSAWRRLQDIFTGEGTLEHSYLFYGAYNVKQYQTNHYNVHLAYLLSILGYLFVCFIWIFQRIVANFVHVQILQWEFKPCVSARIFSEWDFCIQSPEAARLKQKTIYNGLKIDLAEETRRLQNQQRTRKQLAQLYLLRLVINSVILLLMAAAFYFIHLATEISQGYNQHYVSRLGVLSQYLPPMTISIANVLLPFLFHFLVQLENYSPNTKVNITLVRCVILNLSSLGMFLFFLGHKVLCVGSSSAVQCRPCGYNQLYQCWETHIGQEMYKMTIFSFLTTLASAFLISLPRRLLAKHSSSALAQWLGKEEFLVPHNVLDIVAGQTVIWIGIFFCPLLPLLGCVSIFLTFYVKKYTLFQNCQPSTQLFRASHSKFLFQIMLLLGLFLACSPLSYVITRVSPSHACGLFRNYSSPWEAVPVAVSHLSPTAQLVLNYAASNGFCFSLLMLLSIILTVYISQAQANKQVIERLKKQRVLCIQEKWCVVRKLAHLMVKSQ</sequence>
<dbReference type="GO" id="GO:0005794">
    <property type="term" value="C:Golgi apparatus"/>
    <property type="evidence" value="ECO:0007669"/>
    <property type="project" value="Ensembl"/>
</dbReference>
<dbReference type="AlphaFoldDB" id="G1KT29"/>
<feature type="transmembrane region" description="Helical" evidence="6">
    <location>
        <begin position="624"/>
        <end position="646"/>
    </location>
</feature>
<keyword evidence="4 6" id="KW-1133">Transmembrane helix</keyword>
<dbReference type="Proteomes" id="UP000001646">
    <property type="component" value="Chromosome 2"/>
</dbReference>
<dbReference type="GO" id="GO:0008381">
    <property type="term" value="F:mechanosensitive monoatomic ion channel activity"/>
    <property type="evidence" value="ECO:0000318"/>
    <property type="project" value="GO_Central"/>
</dbReference>
<dbReference type="CTD" id="147138"/>
<dbReference type="InParanoid" id="G1KT29"/>
<dbReference type="STRING" id="28377.ENSACAP00000016508"/>
<feature type="transmembrane region" description="Helical" evidence="6">
    <location>
        <begin position="516"/>
        <end position="541"/>
    </location>
</feature>
<dbReference type="GO" id="GO:0140311">
    <property type="term" value="F:protein sequestering activity"/>
    <property type="evidence" value="ECO:0007669"/>
    <property type="project" value="Ensembl"/>
</dbReference>
<dbReference type="GO" id="GO:0031965">
    <property type="term" value="C:nuclear membrane"/>
    <property type="evidence" value="ECO:0007669"/>
    <property type="project" value="Ensembl"/>
</dbReference>
<protein>
    <recommendedName>
        <fullName evidence="6">Transmembrane channel-like protein</fullName>
    </recommendedName>
</protein>
<dbReference type="GO" id="GO:1902041">
    <property type="term" value="P:regulation of extrinsic apoptotic signaling pathway via death domain receptors"/>
    <property type="evidence" value="ECO:0007669"/>
    <property type="project" value="Ensembl"/>
</dbReference>
<evidence type="ECO:0000256" key="1">
    <source>
        <dbReference type="ARBA" id="ARBA00004141"/>
    </source>
</evidence>
<dbReference type="GO" id="GO:0006882">
    <property type="term" value="P:intracellular zinc ion homeostasis"/>
    <property type="evidence" value="ECO:0007669"/>
    <property type="project" value="Ensembl"/>
</dbReference>
<dbReference type="InterPro" id="IPR038900">
    <property type="entry name" value="TMC"/>
</dbReference>
<dbReference type="GO" id="GO:0033209">
    <property type="term" value="P:tumor necrosis factor-mediated signaling pathway"/>
    <property type="evidence" value="ECO:0007669"/>
    <property type="project" value="Ensembl"/>
</dbReference>
<evidence type="ECO:0000256" key="6">
    <source>
        <dbReference type="RuleBase" id="RU310713"/>
    </source>
</evidence>
<proteinExistence type="inferred from homology"/>
<evidence type="ECO:0000256" key="7">
    <source>
        <dbReference type="SAM" id="Coils"/>
    </source>
</evidence>
<dbReference type="GO" id="GO:0043123">
    <property type="term" value="P:positive regulation of canonical NF-kappaB signal transduction"/>
    <property type="evidence" value="ECO:0007669"/>
    <property type="project" value="Ensembl"/>
</dbReference>
<dbReference type="eggNOG" id="ENOG502RKT7">
    <property type="taxonomic scope" value="Eukaryota"/>
</dbReference>
<feature type="transmembrane region" description="Helical" evidence="6">
    <location>
        <begin position="143"/>
        <end position="165"/>
    </location>
</feature>
<feature type="transmembrane region" description="Helical" evidence="6">
    <location>
        <begin position="564"/>
        <end position="585"/>
    </location>
</feature>
<feature type="coiled-coil region" evidence="7">
    <location>
        <begin position="297"/>
        <end position="324"/>
    </location>
</feature>
<name>G1KT29_ANOCA</name>
<dbReference type="GeneTree" id="ENSGT01050000244894"/>
<evidence type="ECO:0000256" key="5">
    <source>
        <dbReference type="ARBA" id="ARBA00023136"/>
    </source>
</evidence>
<comment type="subcellular location">
    <subcellularLocation>
        <location evidence="1 6">Membrane</location>
        <topology evidence="1 6">Multi-pass membrane protein</topology>
    </subcellularLocation>
</comment>
<organism evidence="9 10">
    <name type="scientific">Anolis carolinensis</name>
    <name type="common">Green anole</name>
    <name type="synonym">American chameleon</name>
    <dbReference type="NCBI Taxonomy" id="28377"/>
    <lineage>
        <taxon>Eukaryota</taxon>
        <taxon>Metazoa</taxon>
        <taxon>Chordata</taxon>
        <taxon>Craniata</taxon>
        <taxon>Vertebrata</taxon>
        <taxon>Euteleostomi</taxon>
        <taxon>Lepidosauria</taxon>
        <taxon>Squamata</taxon>
        <taxon>Bifurcata</taxon>
        <taxon>Unidentata</taxon>
        <taxon>Episquamata</taxon>
        <taxon>Toxicofera</taxon>
        <taxon>Iguania</taxon>
        <taxon>Dactyloidae</taxon>
        <taxon>Anolis</taxon>
    </lineage>
</organism>
<reference evidence="9" key="3">
    <citation type="submission" date="2025-09" db="UniProtKB">
        <authorList>
            <consortium name="Ensembl"/>
        </authorList>
    </citation>
    <scope>IDENTIFICATION</scope>
</reference>
<dbReference type="HOGENOM" id="CLU_013958_3_1_1"/>
<dbReference type="GO" id="GO:0005783">
    <property type="term" value="C:endoplasmic reticulum"/>
    <property type="evidence" value="ECO:0007669"/>
    <property type="project" value="Ensembl"/>
</dbReference>
<dbReference type="GO" id="GO:0010803">
    <property type="term" value="P:regulation of tumor necrosis factor-mediated signaling pathway"/>
    <property type="evidence" value="ECO:0007669"/>
    <property type="project" value="Ensembl"/>
</dbReference>
<dbReference type="GO" id="GO:0043120">
    <property type="term" value="F:tumor necrosis factor binding"/>
    <property type="evidence" value="ECO:0007669"/>
    <property type="project" value="Ensembl"/>
</dbReference>
<dbReference type="GO" id="GO:0043065">
    <property type="term" value="P:positive regulation of apoptotic process"/>
    <property type="evidence" value="ECO:0007669"/>
    <property type="project" value="Ensembl"/>
</dbReference>
<accession>G1KT29</accession>
<dbReference type="Bgee" id="ENSACAG00000016750">
    <property type="expression patterns" value="Expressed in adrenal gland and 10 other cell types or tissues"/>
</dbReference>